<reference evidence="2 3" key="1">
    <citation type="submission" date="2013-03" db="EMBL/GenBank/DDBJ databases">
        <title>The Genome Sequence of Capronia epimyces CBS 606.96.</title>
        <authorList>
            <consortium name="The Broad Institute Genomics Platform"/>
            <person name="Cuomo C."/>
            <person name="de Hoog S."/>
            <person name="Gorbushina A."/>
            <person name="Walker B."/>
            <person name="Young S.K."/>
            <person name="Zeng Q."/>
            <person name="Gargeya S."/>
            <person name="Fitzgerald M."/>
            <person name="Haas B."/>
            <person name="Abouelleil A."/>
            <person name="Allen A.W."/>
            <person name="Alvarado L."/>
            <person name="Arachchi H.M."/>
            <person name="Berlin A.M."/>
            <person name="Chapman S.B."/>
            <person name="Gainer-Dewar J."/>
            <person name="Goldberg J."/>
            <person name="Griggs A."/>
            <person name="Gujja S."/>
            <person name="Hansen M."/>
            <person name="Howarth C."/>
            <person name="Imamovic A."/>
            <person name="Ireland A."/>
            <person name="Larimer J."/>
            <person name="McCowan C."/>
            <person name="Murphy C."/>
            <person name="Pearson M."/>
            <person name="Poon T.W."/>
            <person name="Priest M."/>
            <person name="Roberts A."/>
            <person name="Saif S."/>
            <person name="Shea T."/>
            <person name="Sisk P."/>
            <person name="Sykes S."/>
            <person name="Wortman J."/>
            <person name="Nusbaum C."/>
            <person name="Birren B."/>
        </authorList>
    </citation>
    <scope>NUCLEOTIDE SEQUENCE [LARGE SCALE GENOMIC DNA]</scope>
    <source>
        <strain evidence="2 3">CBS 606.96</strain>
    </source>
</reference>
<dbReference type="eggNOG" id="ENOG502SWW0">
    <property type="taxonomic scope" value="Eukaryota"/>
</dbReference>
<keyword evidence="3" id="KW-1185">Reference proteome</keyword>
<organism evidence="2 3">
    <name type="scientific">Capronia epimyces CBS 606.96</name>
    <dbReference type="NCBI Taxonomy" id="1182542"/>
    <lineage>
        <taxon>Eukaryota</taxon>
        <taxon>Fungi</taxon>
        <taxon>Dikarya</taxon>
        <taxon>Ascomycota</taxon>
        <taxon>Pezizomycotina</taxon>
        <taxon>Eurotiomycetes</taxon>
        <taxon>Chaetothyriomycetidae</taxon>
        <taxon>Chaetothyriales</taxon>
        <taxon>Herpotrichiellaceae</taxon>
        <taxon>Capronia</taxon>
    </lineage>
</organism>
<dbReference type="GeneID" id="19171377"/>
<dbReference type="Proteomes" id="UP000019478">
    <property type="component" value="Unassembled WGS sequence"/>
</dbReference>
<accession>W9YFB2</accession>
<feature type="signal peptide" evidence="1">
    <location>
        <begin position="1"/>
        <end position="29"/>
    </location>
</feature>
<dbReference type="AlphaFoldDB" id="W9YFB2"/>
<dbReference type="EMBL" id="AMGY01000006">
    <property type="protein sequence ID" value="EXJ80989.1"/>
    <property type="molecule type" value="Genomic_DNA"/>
</dbReference>
<evidence type="ECO:0000256" key="1">
    <source>
        <dbReference type="SAM" id="SignalP"/>
    </source>
</evidence>
<proteinExistence type="predicted"/>
<protein>
    <submittedName>
        <fullName evidence="2">Uncharacterized protein</fullName>
    </submittedName>
</protein>
<dbReference type="RefSeq" id="XP_007735577.1">
    <property type="nucleotide sequence ID" value="XM_007737387.1"/>
</dbReference>
<feature type="chain" id="PRO_5004933585" evidence="1">
    <location>
        <begin position="30"/>
        <end position="126"/>
    </location>
</feature>
<comment type="caution">
    <text evidence="2">The sequence shown here is derived from an EMBL/GenBank/DDBJ whole genome shotgun (WGS) entry which is preliminary data.</text>
</comment>
<sequence length="126" mass="12542">MVSFSLTTVASVLPLLLSSLSLSLGLVGATPISARQSSASVSVTFIGAADGQYTLDVPLDSVFTPTNNALSVSHISTVGAGPCVFFGVDGAVYVSPPAGGEGDVGPPQTIAGGICGPFPGHQYGMW</sequence>
<evidence type="ECO:0000313" key="2">
    <source>
        <dbReference type="EMBL" id="EXJ80989.1"/>
    </source>
</evidence>
<keyword evidence="1" id="KW-0732">Signal</keyword>
<name>W9YFB2_9EURO</name>
<evidence type="ECO:0000313" key="3">
    <source>
        <dbReference type="Proteomes" id="UP000019478"/>
    </source>
</evidence>
<gene>
    <name evidence="2" type="ORF">A1O3_07277</name>
</gene>
<dbReference type="HOGENOM" id="CLU_166271_0_0_1"/>
<dbReference type="OrthoDB" id="4509278at2759"/>